<dbReference type="EMBL" id="UINC01140263">
    <property type="protein sequence ID" value="SVD27303.1"/>
    <property type="molecule type" value="Genomic_DNA"/>
</dbReference>
<protein>
    <submittedName>
        <fullName evidence="2">Uncharacterized protein</fullName>
    </submittedName>
</protein>
<evidence type="ECO:0000256" key="1">
    <source>
        <dbReference type="SAM" id="MobiDB-lite"/>
    </source>
</evidence>
<proteinExistence type="predicted"/>
<dbReference type="AlphaFoldDB" id="A0A382TZ74"/>
<feature type="non-terminal residue" evidence="2">
    <location>
        <position position="1"/>
    </location>
</feature>
<feature type="region of interest" description="Disordered" evidence="1">
    <location>
        <begin position="1"/>
        <end position="20"/>
    </location>
</feature>
<evidence type="ECO:0000313" key="2">
    <source>
        <dbReference type="EMBL" id="SVD27303.1"/>
    </source>
</evidence>
<name>A0A382TZ74_9ZZZZ</name>
<gene>
    <name evidence="2" type="ORF">METZ01_LOCUS380157</name>
</gene>
<reference evidence="2" key="1">
    <citation type="submission" date="2018-05" db="EMBL/GenBank/DDBJ databases">
        <authorList>
            <person name="Lanie J.A."/>
            <person name="Ng W.-L."/>
            <person name="Kazmierczak K.M."/>
            <person name="Andrzejewski T.M."/>
            <person name="Davidsen T.M."/>
            <person name="Wayne K.J."/>
            <person name="Tettelin H."/>
            <person name="Glass J.I."/>
            <person name="Rusch D."/>
            <person name="Podicherti R."/>
            <person name="Tsui H.-C.T."/>
            <person name="Winkler M.E."/>
        </authorList>
    </citation>
    <scope>NUCLEOTIDE SEQUENCE</scope>
</reference>
<accession>A0A382TZ74</accession>
<organism evidence="2">
    <name type="scientific">marine metagenome</name>
    <dbReference type="NCBI Taxonomy" id="408172"/>
    <lineage>
        <taxon>unclassified sequences</taxon>
        <taxon>metagenomes</taxon>
        <taxon>ecological metagenomes</taxon>
    </lineage>
</organism>
<sequence>REEAGIHAKGHRNIDDPNNAVAIGTAPSKEEFLGFFTAPEMQETQKAAGVLGPPEVKFLEEA</sequence>